<dbReference type="Gene3D" id="3.50.50.60">
    <property type="entry name" value="FAD/NAD(P)-binding domain"/>
    <property type="match status" value="2"/>
</dbReference>
<keyword evidence="2 4" id="KW-0125">Carotenoid biosynthesis</keyword>
<comment type="pathway">
    <text evidence="1 4">Carotenoid biosynthesis.</text>
</comment>
<proteinExistence type="inferred from homology"/>
<dbReference type="GO" id="GO:0016117">
    <property type="term" value="P:carotenoid biosynthetic process"/>
    <property type="evidence" value="ECO:0007669"/>
    <property type="project" value="UniProtKB-KW"/>
</dbReference>
<dbReference type="EMBL" id="CADCVE010000001">
    <property type="protein sequence ID" value="CAA9433914.1"/>
    <property type="molecule type" value="Genomic_DNA"/>
</dbReference>
<reference evidence="7" key="1">
    <citation type="submission" date="2020-02" db="EMBL/GenBank/DDBJ databases">
        <authorList>
            <person name="Meier V. D."/>
        </authorList>
    </citation>
    <scope>NUCLEOTIDE SEQUENCE</scope>
    <source>
        <strain evidence="7">AVDCRST_MAG28</strain>
    </source>
</reference>
<evidence type="ECO:0000256" key="5">
    <source>
        <dbReference type="SAM" id="MobiDB-lite"/>
    </source>
</evidence>
<dbReference type="NCBIfam" id="TIGR02734">
    <property type="entry name" value="crtI_fam"/>
    <property type="match status" value="1"/>
</dbReference>
<sequence>MAKRVAIIGAGMGGLAAAIRLRLMGFDVQIFEKNGQTGGRVGRLREDGFTFDTGPTLLLMTDVYRDLFAAAGRDLDEEIDLINLDPNYRVHFGDGDSISVSSSLPALIPELERIEPGVTPRFYSFMRDACLKYRLGRSEFVERDFEKATDFFGPRNLKLLLKTKAVNNYYRSVSKYFKTDKLRQTFSFQTMYLGLSPFEAPAVYALLPYTELAEDGLWFPRGGMYELIEAITRLARDLGVEINLNSPVEEIVTSGDKTRGVRVNGEEVGADAVLANADLPYVYRKLLPRSAGEGDFKWKVRKQEKLLYTASSFMLYLGLDRRLDHMSHHNVYLSKNYRENFQQIFAERRLPDDPSFYTNVPSRTDKNAAPPGMESLYVLVPTPHLGENVDWEREGPGFKERIYDLLEKKAGIENIRSHVVYEKVKTPQDWLSDYNLEEGAAFGIGHGIFQVGFFRPPMASKTIKGVYFVGASTRPGTGVPLVTIGARLAAERIGRDLGRPSPTPKSVKTGAGVAE</sequence>
<accession>A0A6J4Q3R9</accession>
<keyword evidence="3 4" id="KW-0560">Oxidoreductase</keyword>
<protein>
    <submittedName>
        <fullName evidence="7">Phytoene dehydrogenase and related proteins</fullName>
    </submittedName>
</protein>
<dbReference type="PRINTS" id="PR00419">
    <property type="entry name" value="ADXRDTASE"/>
</dbReference>
<dbReference type="GO" id="GO:0016491">
    <property type="term" value="F:oxidoreductase activity"/>
    <property type="evidence" value="ECO:0007669"/>
    <property type="project" value="UniProtKB-KW"/>
</dbReference>
<gene>
    <name evidence="7" type="ORF">AVDCRST_MAG28-1661</name>
</gene>
<comment type="similarity">
    <text evidence="4">Belongs to the carotenoid/retinoid oxidoreductase family.</text>
</comment>
<dbReference type="SUPFAM" id="SSF51905">
    <property type="entry name" value="FAD/NAD(P)-binding domain"/>
    <property type="match status" value="1"/>
</dbReference>
<evidence type="ECO:0000256" key="3">
    <source>
        <dbReference type="ARBA" id="ARBA00023002"/>
    </source>
</evidence>
<dbReference type="InterPro" id="IPR036188">
    <property type="entry name" value="FAD/NAD-bd_sf"/>
</dbReference>
<dbReference type="PANTHER" id="PTHR43734">
    <property type="entry name" value="PHYTOENE DESATURASE"/>
    <property type="match status" value="1"/>
</dbReference>
<evidence type="ECO:0000256" key="2">
    <source>
        <dbReference type="ARBA" id="ARBA00022746"/>
    </source>
</evidence>
<organism evidence="7">
    <name type="scientific">uncultured Rubrobacteraceae bacterium</name>
    <dbReference type="NCBI Taxonomy" id="349277"/>
    <lineage>
        <taxon>Bacteria</taxon>
        <taxon>Bacillati</taxon>
        <taxon>Actinomycetota</taxon>
        <taxon>Rubrobacteria</taxon>
        <taxon>Rubrobacterales</taxon>
        <taxon>Rubrobacteraceae</taxon>
        <taxon>environmental samples</taxon>
    </lineage>
</organism>
<name>A0A6J4Q3R9_9ACTN</name>
<dbReference type="InterPro" id="IPR014105">
    <property type="entry name" value="Carotenoid/retinoid_OxRdtase"/>
</dbReference>
<evidence type="ECO:0000256" key="1">
    <source>
        <dbReference type="ARBA" id="ARBA00004829"/>
    </source>
</evidence>
<evidence type="ECO:0000256" key="4">
    <source>
        <dbReference type="RuleBase" id="RU362075"/>
    </source>
</evidence>
<feature type="domain" description="Amine oxidase" evidence="6">
    <location>
        <begin position="12"/>
        <end position="493"/>
    </location>
</feature>
<dbReference type="Pfam" id="PF01593">
    <property type="entry name" value="Amino_oxidase"/>
    <property type="match status" value="1"/>
</dbReference>
<dbReference type="PANTHER" id="PTHR43734:SF1">
    <property type="entry name" value="PHYTOENE DESATURASE"/>
    <property type="match status" value="1"/>
</dbReference>
<evidence type="ECO:0000259" key="6">
    <source>
        <dbReference type="Pfam" id="PF01593"/>
    </source>
</evidence>
<dbReference type="InterPro" id="IPR002937">
    <property type="entry name" value="Amino_oxidase"/>
</dbReference>
<feature type="region of interest" description="Disordered" evidence="5">
    <location>
        <begin position="493"/>
        <end position="515"/>
    </location>
</feature>
<dbReference type="AlphaFoldDB" id="A0A6J4Q3R9"/>
<evidence type="ECO:0000313" key="7">
    <source>
        <dbReference type="EMBL" id="CAA9433914.1"/>
    </source>
</evidence>